<dbReference type="PRINTS" id="PR00723">
    <property type="entry name" value="SUBTILISIN"/>
</dbReference>
<keyword evidence="4 7" id="KW-0378">Hydrolase</keyword>
<dbReference type="Proteomes" id="UP000030143">
    <property type="component" value="Unassembled WGS sequence"/>
</dbReference>
<evidence type="ECO:0000313" key="11">
    <source>
        <dbReference type="EMBL" id="KGO52129.1"/>
    </source>
</evidence>
<dbReference type="GO" id="GO:0004252">
    <property type="term" value="F:serine-type endopeptidase activity"/>
    <property type="evidence" value="ECO:0007669"/>
    <property type="project" value="UniProtKB-UniRule"/>
</dbReference>
<dbReference type="GO" id="GO:0005509">
    <property type="term" value="F:calcium ion binding"/>
    <property type="evidence" value="ECO:0007669"/>
    <property type="project" value="InterPro"/>
</dbReference>
<keyword evidence="2 7" id="KW-0645">Protease</keyword>
<comment type="caution">
    <text evidence="11">The sequence shown here is derived from an EMBL/GenBank/DDBJ whole genome shotgun (WGS) entry which is preliminary data.</text>
</comment>
<dbReference type="InterPro" id="IPR056002">
    <property type="entry name" value="DUF7580"/>
</dbReference>
<evidence type="ECO:0000256" key="6">
    <source>
        <dbReference type="ARBA" id="ARBA00023145"/>
    </source>
</evidence>
<dbReference type="InterPro" id="IPR050131">
    <property type="entry name" value="Peptidase_S8_subtilisin-like"/>
</dbReference>
<name>A0A0A2J9W4_PENEN</name>
<dbReference type="HOGENOM" id="CLU_014424_0_0_1"/>
<reference evidence="11 12" key="1">
    <citation type="journal article" date="2015" name="Mol. Plant Microbe Interact.">
        <title>Genome, transcriptome, and functional analyses of Penicillium expansum provide new insights into secondary metabolism and pathogenicity.</title>
        <authorList>
            <person name="Ballester A.R."/>
            <person name="Marcet-Houben M."/>
            <person name="Levin E."/>
            <person name="Sela N."/>
            <person name="Selma-Lazaro C."/>
            <person name="Carmona L."/>
            <person name="Wisniewski M."/>
            <person name="Droby S."/>
            <person name="Gonzalez-Candelas L."/>
            <person name="Gabaldon T."/>
        </authorList>
    </citation>
    <scope>NUCLEOTIDE SEQUENCE [LARGE SCALE GENOMIC DNA]</scope>
    <source>
        <strain evidence="11 12">MD-8</strain>
    </source>
</reference>
<feature type="region of interest" description="Disordered" evidence="8">
    <location>
        <begin position="307"/>
        <end position="336"/>
    </location>
</feature>
<feature type="transmembrane region" description="Helical" evidence="9">
    <location>
        <begin position="573"/>
        <end position="593"/>
    </location>
</feature>
<keyword evidence="9" id="KW-1133">Transmembrane helix</keyword>
<dbReference type="InterPro" id="IPR015500">
    <property type="entry name" value="Peptidase_S8_subtilisin-rel"/>
</dbReference>
<dbReference type="PROSITE" id="PS51892">
    <property type="entry name" value="SUBTILASE"/>
    <property type="match status" value="1"/>
</dbReference>
<dbReference type="RefSeq" id="XP_016594898.1">
    <property type="nucleotide sequence ID" value="XM_016748056.1"/>
</dbReference>
<dbReference type="InterPro" id="IPR002126">
    <property type="entry name" value="Cadherin-like_dom"/>
</dbReference>
<dbReference type="CDD" id="cd00306">
    <property type="entry name" value="Peptidases_S8_S53"/>
    <property type="match status" value="1"/>
</dbReference>
<feature type="active site" description="Charge relay system" evidence="7">
    <location>
        <position position="428"/>
    </location>
</feature>
<keyword evidence="6" id="KW-0865">Zymogen</keyword>
<dbReference type="VEuPathDB" id="FungiDB:PEXP_089400"/>
<dbReference type="GeneID" id="27683477"/>
<dbReference type="InterPro" id="IPR023827">
    <property type="entry name" value="Peptidase_S8_Asp-AS"/>
</dbReference>
<protein>
    <submittedName>
        <fullName evidence="11">Cadherin</fullName>
    </submittedName>
</protein>
<sequence>MNLAPSDAWSYNRIPLSLLQETVETFREVAELLKRSETTPRAHFYTHLWAHYILIREHLHRIEFVVEEDNPHVVQILNILETRVQAEILSQGTALRKFPGRRYNRLLLLSKLWQEIKAHNTDAKFEFVKKYIDLQPDRESSNEFVEYLEEWENIIVAQYPENSSNQSRRQSGSRRRKRRNPSDDVWDAAESLFDALLRSKDCGCRPVHDFASSLNCDTDEQDPDDIDPDDLLVHQCPTLVSLGVMLLELFLATPFEILAQQSGVYPANRMNFTDADTVFQNYKAEIPRNSQFYYAVEKCLDPSQPIQREQEEPYSTNSQREHTHQPSHSYPNADDADDKTLELFGDENISDIHTTEACRNYEIWESRYRAVYEKFIKNPPDNPVKIAILDTGVDETHPDIDACGEQIKGRHNWTDGPPDKRVNDNTGHGTFVAALLLKYATDAEVYIAKAIDYAVNEWKVDIITMSFGFSTREIDGYSELENAIDRAHFKNVLLLAAASNSGANNDRAYPAGEEKVICVHSTDSNGNRSHFSPTARADAINIGTIGEAVTSAWPMHLSSSLTLPVKQKSGTSFSTAIAAGIIGFLLQYVRLYMPGHAEKMKRKAKMEAVLRKIAQKTASSRPRDDYHYFSLSQHPSNLFGKQQYFVNDTLRDILDHA</sequence>
<proteinExistence type="inferred from homology"/>
<evidence type="ECO:0000259" key="10">
    <source>
        <dbReference type="PROSITE" id="PS50268"/>
    </source>
</evidence>
<feature type="region of interest" description="Disordered" evidence="8">
    <location>
        <begin position="162"/>
        <end position="182"/>
    </location>
</feature>
<gene>
    <name evidence="11" type="ORF">PEX2_107880</name>
</gene>
<evidence type="ECO:0000256" key="1">
    <source>
        <dbReference type="ARBA" id="ARBA00011073"/>
    </source>
</evidence>
<evidence type="ECO:0000256" key="9">
    <source>
        <dbReference type="SAM" id="Phobius"/>
    </source>
</evidence>
<dbReference type="Gene3D" id="3.40.50.200">
    <property type="entry name" value="Peptidase S8/S53 domain"/>
    <property type="match status" value="1"/>
</dbReference>
<evidence type="ECO:0000256" key="4">
    <source>
        <dbReference type="ARBA" id="ARBA00022801"/>
    </source>
</evidence>
<keyword evidence="5 7" id="KW-0720">Serine protease</keyword>
<keyword evidence="3" id="KW-0732">Signal</keyword>
<dbReference type="GO" id="GO:0006508">
    <property type="term" value="P:proteolysis"/>
    <property type="evidence" value="ECO:0007669"/>
    <property type="project" value="UniProtKB-KW"/>
</dbReference>
<evidence type="ECO:0000256" key="3">
    <source>
        <dbReference type="ARBA" id="ARBA00022729"/>
    </source>
</evidence>
<dbReference type="InterPro" id="IPR036852">
    <property type="entry name" value="Peptidase_S8/S53_dom_sf"/>
</dbReference>
<dbReference type="AlphaFoldDB" id="A0A0A2J9W4"/>
<evidence type="ECO:0000313" key="12">
    <source>
        <dbReference type="Proteomes" id="UP000030143"/>
    </source>
</evidence>
<dbReference type="Pfam" id="PF00082">
    <property type="entry name" value="Peptidase_S8"/>
    <property type="match status" value="2"/>
</dbReference>
<dbReference type="GO" id="GO:0007156">
    <property type="term" value="P:homophilic cell adhesion via plasma membrane adhesion molecules"/>
    <property type="evidence" value="ECO:0007669"/>
    <property type="project" value="InterPro"/>
</dbReference>
<dbReference type="Pfam" id="PF24476">
    <property type="entry name" value="DUF7580"/>
    <property type="match status" value="1"/>
</dbReference>
<evidence type="ECO:0000256" key="7">
    <source>
        <dbReference type="PROSITE-ProRule" id="PRU01240"/>
    </source>
</evidence>
<dbReference type="PROSITE" id="PS00136">
    <property type="entry name" value="SUBTILASE_ASP"/>
    <property type="match status" value="1"/>
</dbReference>
<dbReference type="PANTHER" id="PTHR43806">
    <property type="entry name" value="PEPTIDASE S8"/>
    <property type="match status" value="1"/>
</dbReference>
<dbReference type="InterPro" id="IPR000209">
    <property type="entry name" value="Peptidase_S8/S53_dom"/>
</dbReference>
<feature type="domain" description="Cadherin" evidence="10">
    <location>
        <begin position="414"/>
        <end position="535"/>
    </location>
</feature>
<dbReference type="GO" id="GO:0016020">
    <property type="term" value="C:membrane"/>
    <property type="evidence" value="ECO:0007669"/>
    <property type="project" value="InterPro"/>
</dbReference>
<comment type="similarity">
    <text evidence="1 7">Belongs to the peptidase S8 family.</text>
</comment>
<evidence type="ECO:0000256" key="5">
    <source>
        <dbReference type="ARBA" id="ARBA00022825"/>
    </source>
</evidence>
<dbReference type="EMBL" id="JQFZ01000274">
    <property type="protein sequence ID" value="KGO52129.1"/>
    <property type="molecule type" value="Genomic_DNA"/>
</dbReference>
<dbReference type="PROSITE" id="PS50268">
    <property type="entry name" value="CADHERIN_2"/>
    <property type="match status" value="1"/>
</dbReference>
<dbReference type="PANTHER" id="PTHR43806:SF11">
    <property type="entry name" value="CEREVISIN-RELATED"/>
    <property type="match status" value="1"/>
</dbReference>
<evidence type="ECO:0000256" key="8">
    <source>
        <dbReference type="SAM" id="MobiDB-lite"/>
    </source>
</evidence>
<keyword evidence="9" id="KW-0472">Membrane</keyword>
<feature type="active site" description="Charge relay system" evidence="7">
    <location>
        <position position="390"/>
    </location>
</feature>
<evidence type="ECO:0000256" key="2">
    <source>
        <dbReference type="ARBA" id="ARBA00022670"/>
    </source>
</evidence>
<accession>A0A0A2J9W4</accession>
<feature type="active site" description="Charge relay system" evidence="7">
    <location>
        <position position="572"/>
    </location>
</feature>
<organism evidence="11 12">
    <name type="scientific">Penicillium expansum</name>
    <name type="common">Blue mold rot fungus</name>
    <dbReference type="NCBI Taxonomy" id="27334"/>
    <lineage>
        <taxon>Eukaryota</taxon>
        <taxon>Fungi</taxon>
        <taxon>Dikarya</taxon>
        <taxon>Ascomycota</taxon>
        <taxon>Pezizomycotina</taxon>
        <taxon>Eurotiomycetes</taxon>
        <taxon>Eurotiomycetidae</taxon>
        <taxon>Eurotiales</taxon>
        <taxon>Aspergillaceae</taxon>
        <taxon>Penicillium</taxon>
    </lineage>
</organism>
<dbReference type="STRING" id="27334.A0A0A2J9W4"/>
<keyword evidence="9" id="KW-0812">Transmembrane</keyword>
<keyword evidence="12" id="KW-1185">Reference proteome</keyword>
<dbReference type="SUPFAM" id="SSF52743">
    <property type="entry name" value="Subtilisin-like"/>
    <property type="match status" value="1"/>
</dbReference>